<protein>
    <submittedName>
        <fullName evidence="9">DoxX family protein</fullName>
    </submittedName>
</protein>
<dbReference type="PANTHER" id="PTHR33452:SF1">
    <property type="entry name" value="INNER MEMBRANE PROTEIN YPHA-RELATED"/>
    <property type="match status" value="1"/>
</dbReference>
<dbReference type="Pfam" id="PF07681">
    <property type="entry name" value="DoxX"/>
    <property type="match status" value="1"/>
</dbReference>
<evidence type="ECO:0000256" key="2">
    <source>
        <dbReference type="ARBA" id="ARBA00006679"/>
    </source>
</evidence>
<dbReference type="InterPro" id="IPR051907">
    <property type="entry name" value="DoxX-like_oxidoreductase"/>
</dbReference>
<evidence type="ECO:0000313" key="9">
    <source>
        <dbReference type="EMBL" id="MFI7439208.1"/>
    </source>
</evidence>
<keyword evidence="10" id="KW-1185">Reference proteome</keyword>
<comment type="similarity">
    <text evidence="2">Belongs to the DoxX family.</text>
</comment>
<dbReference type="RefSeq" id="WP_397018747.1">
    <property type="nucleotide sequence ID" value="NZ_JBITMB010000001.1"/>
</dbReference>
<dbReference type="Proteomes" id="UP001612928">
    <property type="component" value="Unassembled WGS sequence"/>
</dbReference>
<organism evidence="9 10">
    <name type="scientific">Nonomuraea indica</name>
    <dbReference type="NCBI Taxonomy" id="1581193"/>
    <lineage>
        <taxon>Bacteria</taxon>
        <taxon>Bacillati</taxon>
        <taxon>Actinomycetota</taxon>
        <taxon>Actinomycetes</taxon>
        <taxon>Streptosporangiales</taxon>
        <taxon>Streptosporangiaceae</taxon>
        <taxon>Nonomuraea</taxon>
    </lineage>
</organism>
<evidence type="ECO:0000256" key="8">
    <source>
        <dbReference type="SAM" id="Phobius"/>
    </source>
</evidence>
<dbReference type="InterPro" id="IPR032808">
    <property type="entry name" value="DoxX"/>
</dbReference>
<evidence type="ECO:0000256" key="6">
    <source>
        <dbReference type="ARBA" id="ARBA00023136"/>
    </source>
</evidence>
<evidence type="ECO:0000313" key="10">
    <source>
        <dbReference type="Proteomes" id="UP001612928"/>
    </source>
</evidence>
<evidence type="ECO:0000256" key="3">
    <source>
        <dbReference type="ARBA" id="ARBA00022475"/>
    </source>
</evidence>
<reference evidence="9 10" key="1">
    <citation type="submission" date="2024-10" db="EMBL/GenBank/DDBJ databases">
        <title>The Natural Products Discovery Center: Release of the First 8490 Sequenced Strains for Exploring Actinobacteria Biosynthetic Diversity.</title>
        <authorList>
            <person name="Kalkreuter E."/>
            <person name="Kautsar S.A."/>
            <person name="Yang D."/>
            <person name="Bader C.D."/>
            <person name="Teijaro C.N."/>
            <person name="Fluegel L."/>
            <person name="Davis C.M."/>
            <person name="Simpson J.R."/>
            <person name="Lauterbach L."/>
            <person name="Steele A.D."/>
            <person name="Gui C."/>
            <person name="Meng S."/>
            <person name="Li G."/>
            <person name="Viehrig K."/>
            <person name="Ye F."/>
            <person name="Su P."/>
            <person name="Kiefer A.F."/>
            <person name="Nichols A."/>
            <person name="Cepeda A.J."/>
            <person name="Yan W."/>
            <person name="Fan B."/>
            <person name="Jiang Y."/>
            <person name="Adhikari A."/>
            <person name="Zheng C.-J."/>
            <person name="Schuster L."/>
            <person name="Cowan T.M."/>
            <person name="Smanski M.J."/>
            <person name="Chevrette M.G."/>
            <person name="De Carvalho L.P.S."/>
            <person name="Shen B."/>
        </authorList>
    </citation>
    <scope>NUCLEOTIDE SEQUENCE [LARGE SCALE GENOMIC DNA]</scope>
    <source>
        <strain evidence="9 10">NPDC049503</strain>
    </source>
</reference>
<evidence type="ECO:0000256" key="1">
    <source>
        <dbReference type="ARBA" id="ARBA00004651"/>
    </source>
</evidence>
<feature type="region of interest" description="Disordered" evidence="7">
    <location>
        <begin position="145"/>
        <end position="191"/>
    </location>
</feature>
<evidence type="ECO:0000256" key="4">
    <source>
        <dbReference type="ARBA" id="ARBA00022692"/>
    </source>
</evidence>
<dbReference type="PANTHER" id="PTHR33452">
    <property type="entry name" value="OXIDOREDUCTASE CATD-RELATED"/>
    <property type="match status" value="1"/>
</dbReference>
<feature type="transmembrane region" description="Helical" evidence="8">
    <location>
        <begin position="49"/>
        <end position="72"/>
    </location>
</feature>
<gene>
    <name evidence="9" type="ORF">ACIBP5_04500</name>
</gene>
<feature type="transmembrane region" description="Helical" evidence="8">
    <location>
        <begin position="109"/>
        <end position="134"/>
    </location>
</feature>
<name>A0ABW7ZXF0_9ACTN</name>
<feature type="transmembrane region" description="Helical" evidence="8">
    <location>
        <begin position="77"/>
        <end position="97"/>
    </location>
</feature>
<keyword evidence="6 8" id="KW-0472">Membrane</keyword>
<evidence type="ECO:0000256" key="7">
    <source>
        <dbReference type="SAM" id="MobiDB-lite"/>
    </source>
</evidence>
<comment type="caution">
    <text evidence="9">The sequence shown here is derived from an EMBL/GenBank/DDBJ whole genome shotgun (WGS) entry which is preliminary data.</text>
</comment>
<proteinExistence type="inferred from homology"/>
<sequence length="191" mass="20226">MKRFVFDVAALVARVTLGVILVAHGWQKWQSGLEATTQQFTQTGVPLPEVAAAFTIAAEVIGGILLIIGFLVRLAGLAWFVVGLGAIAFVHAPNGMFVNEGGWEFAAGLAALCLMLVGAGGGRIGIDGIIHGAWSRKRERRRLDREGVPAGGGGGVPPQGTTPRGDLTREDMNAIDSMFTDDPTKRRPPNR</sequence>
<keyword evidence="3" id="KW-1003">Cell membrane</keyword>
<keyword evidence="5 8" id="KW-1133">Transmembrane helix</keyword>
<evidence type="ECO:0000256" key="5">
    <source>
        <dbReference type="ARBA" id="ARBA00022989"/>
    </source>
</evidence>
<accession>A0ABW7ZXF0</accession>
<dbReference type="EMBL" id="JBITMB010000001">
    <property type="protein sequence ID" value="MFI7439208.1"/>
    <property type="molecule type" value="Genomic_DNA"/>
</dbReference>
<keyword evidence="4 8" id="KW-0812">Transmembrane</keyword>
<comment type="subcellular location">
    <subcellularLocation>
        <location evidence="1">Cell membrane</location>
        <topology evidence="1">Multi-pass membrane protein</topology>
    </subcellularLocation>
</comment>